<evidence type="ECO:0000313" key="3">
    <source>
        <dbReference type="Proteomes" id="UP001589750"/>
    </source>
</evidence>
<proteinExistence type="predicted"/>
<evidence type="ECO:0000256" key="1">
    <source>
        <dbReference type="SAM" id="SignalP"/>
    </source>
</evidence>
<gene>
    <name evidence="2" type="ORF">ACFFRI_18855</name>
</gene>
<dbReference type="Proteomes" id="UP001589750">
    <property type="component" value="Unassembled WGS sequence"/>
</dbReference>
<keyword evidence="3" id="KW-1185">Reference proteome</keyword>
<comment type="caution">
    <text evidence="2">The sequence shown here is derived from an EMBL/GenBank/DDBJ whole genome shotgun (WGS) entry which is preliminary data.</text>
</comment>
<protein>
    <submittedName>
        <fullName evidence="2">Uncharacterized protein</fullName>
    </submittedName>
</protein>
<dbReference type="RefSeq" id="WP_140007295.1">
    <property type="nucleotide sequence ID" value="NZ_JBHMDG010000029.1"/>
</dbReference>
<organism evidence="2 3">
    <name type="scientific">Nocardioides plantarum</name>
    <dbReference type="NCBI Taxonomy" id="29299"/>
    <lineage>
        <taxon>Bacteria</taxon>
        <taxon>Bacillati</taxon>
        <taxon>Actinomycetota</taxon>
        <taxon>Actinomycetes</taxon>
        <taxon>Propionibacteriales</taxon>
        <taxon>Nocardioidaceae</taxon>
        <taxon>Nocardioides</taxon>
    </lineage>
</organism>
<dbReference type="EMBL" id="JBHMDG010000029">
    <property type="protein sequence ID" value="MFB9315116.1"/>
    <property type="molecule type" value="Genomic_DNA"/>
</dbReference>
<keyword evidence="1" id="KW-0732">Signal</keyword>
<sequence>MKPLRVTLAALTCAALAAVLAPSSPAVSAGDQAPAAKAAPAKRYLYPGRVGQVTARMTKAQAVATGEMVADTPGACEGTTVPLRPTYPFNREYAVFVDEGGRITEMDVFGKHVRTPKAIGVGNTVAAVKKIYGAKLSAPKNIGYEQWGRFVSYGTGPNRLWIGFLFGEALVADGPLRSTDKITLVGVTRGSVRPALMIDGC</sequence>
<name>A0ABV5KEH0_9ACTN</name>
<reference evidence="2 3" key="1">
    <citation type="submission" date="2024-09" db="EMBL/GenBank/DDBJ databases">
        <authorList>
            <person name="Sun Q."/>
            <person name="Mori K."/>
        </authorList>
    </citation>
    <scope>NUCLEOTIDE SEQUENCE [LARGE SCALE GENOMIC DNA]</scope>
    <source>
        <strain evidence="2 3">JCM 9626</strain>
    </source>
</reference>
<evidence type="ECO:0000313" key="2">
    <source>
        <dbReference type="EMBL" id="MFB9315116.1"/>
    </source>
</evidence>
<feature type="chain" id="PRO_5047184016" evidence="1">
    <location>
        <begin position="30"/>
        <end position="201"/>
    </location>
</feature>
<feature type="signal peptide" evidence="1">
    <location>
        <begin position="1"/>
        <end position="29"/>
    </location>
</feature>
<accession>A0ABV5KEH0</accession>